<dbReference type="SMART" id="SM00881">
    <property type="entry name" value="CoA_binding"/>
    <property type="match status" value="1"/>
</dbReference>
<dbReference type="PANTHER" id="PTHR42793">
    <property type="entry name" value="COA BINDING DOMAIN CONTAINING PROTEIN"/>
    <property type="match status" value="1"/>
</dbReference>
<dbReference type="Gene3D" id="3.40.50.720">
    <property type="entry name" value="NAD(P)-binding Rossmann-like Domain"/>
    <property type="match status" value="1"/>
</dbReference>
<dbReference type="InterPro" id="IPR003781">
    <property type="entry name" value="CoA-bd"/>
</dbReference>
<dbReference type="PANTHER" id="PTHR42793:SF4">
    <property type="entry name" value="BLL6376 PROTEIN"/>
    <property type="match status" value="1"/>
</dbReference>
<dbReference type="AlphaFoldDB" id="A0A2W7I7H8"/>
<evidence type="ECO:0000256" key="1">
    <source>
        <dbReference type="ARBA" id="ARBA00022532"/>
    </source>
</evidence>
<keyword evidence="1" id="KW-0816">Tricarboxylic acid cycle</keyword>
<dbReference type="InterPro" id="IPR036291">
    <property type="entry name" value="NAD(P)-bd_dom_sf"/>
</dbReference>
<proteinExistence type="predicted"/>
<dbReference type="Proteomes" id="UP000249688">
    <property type="component" value="Unassembled WGS sequence"/>
</dbReference>
<dbReference type="Pfam" id="PF13607">
    <property type="entry name" value="Succ_CoA_lig"/>
    <property type="match status" value="1"/>
</dbReference>
<evidence type="ECO:0000313" key="4">
    <source>
        <dbReference type="Proteomes" id="UP000249688"/>
    </source>
</evidence>
<dbReference type="InterPro" id="IPR016102">
    <property type="entry name" value="Succinyl-CoA_synth-like"/>
</dbReference>
<dbReference type="GO" id="GO:0005524">
    <property type="term" value="F:ATP binding"/>
    <property type="evidence" value="ECO:0007669"/>
    <property type="project" value="InterPro"/>
</dbReference>
<gene>
    <name evidence="3" type="ORF">C8P66_11910</name>
</gene>
<organism evidence="3 4">
    <name type="scientific">Humitalea rosea</name>
    <dbReference type="NCBI Taxonomy" id="990373"/>
    <lineage>
        <taxon>Bacteria</taxon>
        <taxon>Pseudomonadati</taxon>
        <taxon>Pseudomonadota</taxon>
        <taxon>Alphaproteobacteria</taxon>
        <taxon>Acetobacterales</taxon>
        <taxon>Roseomonadaceae</taxon>
        <taxon>Humitalea</taxon>
    </lineage>
</organism>
<dbReference type="Pfam" id="PF13549">
    <property type="entry name" value="ATP-grasp_5"/>
    <property type="match status" value="1"/>
</dbReference>
<dbReference type="Gene3D" id="3.40.50.261">
    <property type="entry name" value="Succinyl-CoA synthetase domains"/>
    <property type="match status" value="2"/>
</dbReference>
<name>A0A2W7I7H8_9PROT</name>
<dbReference type="SUPFAM" id="SSF52210">
    <property type="entry name" value="Succinyl-CoA synthetase domains"/>
    <property type="match status" value="2"/>
</dbReference>
<accession>A0A2W7I7H8</accession>
<dbReference type="RefSeq" id="WP_111399306.1">
    <property type="nucleotide sequence ID" value="NZ_QKYU01000019.1"/>
</dbReference>
<keyword evidence="4" id="KW-1185">Reference proteome</keyword>
<dbReference type="GO" id="GO:0006099">
    <property type="term" value="P:tricarboxylic acid cycle"/>
    <property type="evidence" value="ECO:0007669"/>
    <property type="project" value="UniProtKB-KW"/>
</dbReference>
<dbReference type="EMBL" id="QKYU01000019">
    <property type="protein sequence ID" value="PZW42118.1"/>
    <property type="molecule type" value="Genomic_DNA"/>
</dbReference>
<dbReference type="SUPFAM" id="SSF56059">
    <property type="entry name" value="Glutathione synthetase ATP-binding domain-like"/>
    <property type="match status" value="1"/>
</dbReference>
<dbReference type="Pfam" id="PF13380">
    <property type="entry name" value="CoA_binding_2"/>
    <property type="match status" value="1"/>
</dbReference>
<dbReference type="OrthoDB" id="9807426at2"/>
<evidence type="ECO:0000313" key="3">
    <source>
        <dbReference type="EMBL" id="PZW42118.1"/>
    </source>
</evidence>
<dbReference type="SUPFAM" id="SSF51735">
    <property type="entry name" value="NAD(P)-binding Rossmann-fold domains"/>
    <property type="match status" value="1"/>
</dbReference>
<dbReference type="InterPro" id="IPR032875">
    <property type="entry name" value="Succ_CoA_lig_flav_dom"/>
</dbReference>
<dbReference type="InterPro" id="IPR013815">
    <property type="entry name" value="ATP_grasp_subdomain_1"/>
</dbReference>
<reference evidence="3 4" key="1">
    <citation type="submission" date="2018-06" db="EMBL/GenBank/DDBJ databases">
        <title>Genomic Encyclopedia of Archaeal and Bacterial Type Strains, Phase II (KMG-II): from individual species to whole genera.</title>
        <authorList>
            <person name="Goeker M."/>
        </authorList>
    </citation>
    <scope>NUCLEOTIDE SEQUENCE [LARGE SCALE GENOMIC DNA]</scope>
    <source>
        <strain evidence="3 4">DSM 24525</strain>
    </source>
</reference>
<comment type="caution">
    <text evidence="3">The sequence shown here is derived from an EMBL/GenBank/DDBJ whole genome shotgun (WGS) entry which is preliminary data.</text>
</comment>
<dbReference type="Gene3D" id="3.30.470.20">
    <property type="entry name" value="ATP-grasp fold, B domain"/>
    <property type="match status" value="1"/>
</dbReference>
<evidence type="ECO:0000259" key="2">
    <source>
        <dbReference type="SMART" id="SM00881"/>
    </source>
</evidence>
<dbReference type="Gene3D" id="3.30.1490.20">
    <property type="entry name" value="ATP-grasp fold, A domain"/>
    <property type="match status" value="1"/>
</dbReference>
<protein>
    <submittedName>
        <fullName evidence="3">Acyl-CoA synthetase (NDP forming)</fullName>
    </submittedName>
</protein>
<sequence length="700" mass="71996">MDQRVTPPVDALLSPRSIAIIGASDDVTKTAARPLRYLREAGFPGAVYPIARRATVLGERAWPGLEALPERPDHAFVLLPTEGAMAAVEDCVRLGIPAVSVLASGFSETGPEGHAREEKLRQMLRGSSTRMLGPNSIGLANLNHRLVLTANAAFAEPNLPRGGTFVASQSGSMIGAILSRGRLKGLGFAGLVSVGSEVDLTMGEICERTLDDPEVTSYLLFLETLRGAAALRRFALGAAQRGKPVVAYKLGRSAAAAELAESHTGALAGEDDLADAFLRDCGIARVETLDGFLEAPALLAALPIRARGARAPVVGVVTTTGGGAAMVVDQLGIRGIAVEGPSPATRERLAQAGIAAGSGRILDLTLAGTKYEIMKAALDALRAGPEFDLVVAVAGSSSRFQPGLVVRPMVDAAAEAGTPLAAFCVPEAPEALAMLAEAGIPAFRSPEACADAIAAAFARREPRAAQATAPVASGPSRLLDEAEAYALLDRAGVPHAPAIAVPAATAGDVALPFDWPVVAKVLDARILHKSDVGGVVLGIRSAEELRAAAARITASVAAHLPDMAPDRLLVQAMAPSLGEVLVGYRLDAQLGPIVLLAAGGVLTEIYRDRSVRLAPVDLDTAQAMIAEVRALRALEGFRGRPRGDMAALAKAIVAVSHLGDLPGAGAGAVVLECEVNPLLVRAEGEGVMAVDALARVTGDG</sequence>
<feature type="domain" description="CoA-binding" evidence="2">
    <location>
        <begin position="12"/>
        <end position="106"/>
    </location>
</feature>